<dbReference type="Gene3D" id="3.30.200.20">
    <property type="entry name" value="Phosphorylase Kinase, domain 1"/>
    <property type="match status" value="1"/>
</dbReference>
<evidence type="ECO:0000313" key="3">
    <source>
        <dbReference type="Proteomes" id="UP000559404"/>
    </source>
</evidence>
<proteinExistence type="predicted"/>
<dbReference type="InterPro" id="IPR002575">
    <property type="entry name" value="Aminoglycoside_PTrfase"/>
</dbReference>
<dbReference type="InterPro" id="IPR011009">
    <property type="entry name" value="Kinase-like_dom_sf"/>
</dbReference>
<dbReference type="InterPro" id="IPR041726">
    <property type="entry name" value="ACAD10_11_N"/>
</dbReference>
<gene>
    <name evidence="2" type="ORF">H1W37_07285</name>
</gene>
<feature type="domain" description="Aminoglycoside phosphotransferase" evidence="1">
    <location>
        <begin position="27"/>
        <end position="272"/>
    </location>
</feature>
<name>A0A838XSD6_9HYPH</name>
<reference evidence="2 3" key="2">
    <citation type="submission" date="2020-08" db="EMBL/GenBank/DDBJ databases">
        <title>Stappia taiwanensis sp. nov., isolated from a coastal thermal spring.</title>
        <authorList>
            <person name="Kampfer P."/>
        </authorList>
    </citation>
    <scope>NUCLEOTIDE SEQUENCE [LARGE SCALE GENOMIC DNA]</scope>
    <source>
        <strain evidence="2 3">DSM 23284</strain>
    </source>
</reference>
<dbReference type="CDD" id="cd05154">
    <property type="entry name" value="ACAD10_11_N-like"/>
    <property type="match status" value="1"/>
</dbReference>
<reference evidence="2 3" key="1">
    <citation type="submission" date="2020-07" db="EMBL/GenBank/DDBJ databases">
        <authorList>
            <person name="Li M."/>
        </authorList>
    </citation>
    <scope>NUCLEOTIDE SEQUENCE [LARGE SCALE GENOMIC DNA]</scope>
    <source>
        <strain evidence="2 3">DSM 23284</strain>
    </source>
</reference>
<sequence>MSAVPGDVAALAPLLEERLPALGRGVTIAPFGGGQSNPTFLALGSGGEAVLRVQPAGKRLKGAHAVDREFRVMAALHGSRVPVPEMLLSGGEDEWLDRRFIVMQRVEGVVFWDPALPDKTPAERGRVYDAMVTVLADLHDVDIASVGLSDYGRPGNYFARQFATWQRQYRASETGENRDMEQLIAWLDRHLPEDDGTVSLVHGDYRIDNLIFDPEVLAIRAVLDWELSTLGHPFADLAYQCMQWRLPNDGVFKGLGGVDREALGIPDEAAYLAAYCRRRGLARIEGWTFHLAFSFFRLAAILQGIYRRYLDGNAANAETALRYGQTVPVLTALAMAEVERGG</sequence>
<dbReference type="Proteomes" id="UP000559404">
    <property type="component" value="Unassembled WGS sequence"/>
</dbReference>
<dbReference type="InterPro" id="IPR052898">
    <property type="entry name" value="ACAD10-like"/>
</dbReference>
<dbReference type="Gene3D" id="3.90.1200.10">
    <property type="match status" value="1"/>
</dbReference>
<dbReference type="PANTHER" id="PTHR47829:SF3">
    <property type="entry name" value="AMINOGLYCOSIDE PHOSPHOTRANSFERASE DOMAIN-CONTAINING PROTEIN"/>
    <property type="match status" value="1"/>
</dbReference>
<keyword evidence="2" id="KW-0808">Transferase</keyword>
<dbReference type="PANTHER" id="PTHR47829">
    <property type="entry name" value="HYDROLASE, PUTATIVE (AFU_ORTHOLOGUE AFUA_1G12880)-RELATED"/>
    <property type="match status" value="1"/>
</dbReference>
<dbReference type="RefSeq" id="WP_181759642.1">
    <property type="nucleotide sequence ID" value="NZ_BMCR01000006.1"/>
</dbReference>
<organism evidence="2 3">
    <name type="scientific">Stappia taiwanensis</name>
    <dbReference type="NCBI Taxonomy" id="992267"/>
    <lineage>
        <taxon>Bacteria</taxon>
        <taxon>Pseudomonadati</taxon>
        <taxon>Pseudomonadota</taxon>
        <taxon>Alphaproteobacteria</taxon>
        <taxon>Hyphomicrobiales</taxon>
        <taxon>Stappiaceae</taxon>
        <taxon>Stappia</taxon>
    </lineage>
</organism>
<keyword evidence="3" id="KW-1185">Reference proteome</keyword>
<dbReference type="SUPFAM" id="SSF56112">
    <property type="entry name" value="Protein kinase-like (PK-like)"/>
    <property type="match status" value="1"/>
</dbReference>
<protein>
    <submittedName>
        <fullName evidence="2">Phosphotransferase family protein</fullName>
    </submittedName>
</protein>
<dbReference type="Pfam" id="PF01636">
    <property type="entry name" value="APH"/>
    <property type="match status" value="1"/>
</dbReference>
<evidence type="ECO:0000313" key="2">
    <source>
        <dbReference type="EMBL" id="MBA4611446.1"/>
    </source>
</evidence>
<evidence type="ECO:0000259" key="1">
    <source>
        <dbReference type="Pfam" id="PF01636"/>
    </source>
</evidence>
<dbReference type="EMBL" id="JACEON010000005">
    <property type="protein sequence ID" value="MBA4611446.1"/>
    <property type="molecule type" value="Genomic_DNA"/>
</dbReference>
<dbReference type="AlphaFoldDB" id="A0A838XSD6"/>
<comment type="caution">
    <text evidence="2">The sequence shown here is derived from an EMBL/GenBank/DDBJ whole genome shotgun (WGS) entry which is preliminary data.</text>
</comment>
<accession>A0A838XSD6</accession>
<dbReference type="GO" id="GO:0016740">
    <property type="term" value="F:transferase activity"/>
    <property type="evidence" value="ECO:0007669"/>
    <property type="project" value="UniProtKB-KW"/>
</dbReference>